<dbReference type="EMBL" id="FJUW01000020">
    <property type="protein sequence ID" value="CZT00626.1"/>
    <property type="molecule type" value="Genomic_DNA"/>
</dbReference>
<evidence type="ECO:0000313" key="3">
    <source>
        <dbReference type="Proteomes" id="UP000178129"/>
    </source>
</evidence>
<gene>
    <name evidence="2" type="ORF">RCO7_03041</name>
</gene>
<proteinExistence type="predicted"/>
<evidence type="ECO:0000313" key="2">
    <source>
        <dbReference type="EMBL" id="CZT00626.1"/>
    </source>
</evidence>
<dbReference type="Proteomes" id="UP000178129">
    <property type="component" value="Unassembled WGS sequence"/>
</dbReference>
<comment type="caution">
    <text evidence="2">The sequence shown here is derived from an EMBL/GenBank/DDBJ whole genome shotgun (WGS) entry which is preliminary data.</text>
</comment>
<keyword evidence="3" id="KW-1185">Reference proteome</keyword>
<feature type="signal peptide" evidence="1">
    <location>
        <begin position="1"/>
        <end position="22"/>
    </location>
</feature>
<dbReference type="InParanoid" id="A0A1E1KRJ9"/>
<sequence length="76" mass="8474">MKLTSTVILFILAPMLERLGLQLPSRNGEVNTRWAYTPQVYAVHKGEHIYMLYVLVAAPLDNFNLSTAHVCGPAFA</sequence>
<reference evidence="3" key="1">
    <citation type="submission" date="2016-03" db="EMBL/GenBank/DDBJ databases">
        <authorList>
            <person name="Ploux O."/>
        </authorList>
    </citation>
    <scope>NUCLEOTIDE SEQUENCE [LARGE SCALE GENOMIC DNA]</scope>
    <source>
        <strain evidence="3">UK7</strain>
    </source>
</reference>
<accession>A0A1E1KRJ9</accession>
<keyword evidence="1" id="KW-0732">Signal</keyword>
<feature type="chain" id="PRO_5009446300" evidence="1">
    <location>
        <begin position="23"/>
        <end position="76"/>
    </location>
</feature>
<evidence type="ECO:0000256" key="1">
    <source>
        <dbReference type="SAM" id="SignalP"/>
    </source>
</evidence>
<protein>
    <submittedName>
        <fullName evidence="2">Uncharacterized protein</fullName>
    </submittedName>
</protein>
<dbReference type="AlphaFoldDB" id="A0A1E1KRJ9"/>
<organism evidence="2 3">
    <name type="scientific">Rhynchosporium graminicola</name>
    <dbReference type="NCBI Taxonomy" id="2792576"/>
    <lineage>
        <taxon>Eukaryota</taxon>
        <taxon>Fungi</taxon>
        <taxon>Dikarya</taxon>
        <taxon>Ascomycota</taxon>
        <taxon>Pezizomycotina</taxon>
        <taxon>Leotiomycetes</taxon>
        <taxon>Helotiales</taxon>
        <taxon>Ploettnerulaceae</taxon>
        <taxon>Rhynchosporium</taxon>
    </lineage>
</organism>
<name>A0A1E1KRJ9_9HELO</name>